<dbReference type="Proteomes" id="UP000268469">
    <property type="component" value="Unassembled WGS sequence"/>
</dbReference>
<dbReference type="SUPFAM" id="SSF52317">
    <property type="entry name" value="Class I glutamine amidotransferase-like"/>
    <property type="match status" value="1"/>
</dbReference>
<dbReference type="Pfam" id="PF01965">
    <property type="entry name" value="DJ-1_PfpI"/>
    <property type="match status" value="1"/>
</dbReference>
<dbReference type="InterPro" id="IPR050325">
    <property type="entry name" value="Prot/Nucl_acid_deglycase"/>
</dbReference>
<evidence type="ECO:0000313" key="3">
    <source>
        <dbReference type="Proteomes" id="UP000268469"/>
    </source>
</evidence>
<dbReference type="GO" id="GO:0005737">
    <property type="term" value="C:cytoplasm"/>
    <property type="evidence" value="ECO:0007669"/>
    <property type="project" value="TreeGrafter"/>
</dbReference>
<sequence length="187" mass="20122">MRRILFILFALVLSAQTVDKGRILMVIAHHGFRDEELKIPKGLFVEAGYRVEIASTDTTPAEGMLGLKVKPDLLIGEAAESLYVALVLVGGVGAQSLFSDTTLHSLIGRFYEAGKPIGAICLAPVILGRAGILKGRKATVWPGAKEELIRLGARYLDREVVQDSTIITGAGPQAAELFGRKILQSLK</sequence>
<comment type="caution">
    <text evidence="2">The sequence shown here is derived from an EMBL/GenBank/DDBJ whole genome shotgun (WGS) entry which is preliminary data.</text>
</comment>
<accession>A0A660SGS8</accession>
<dbReference type="InterPro" id="IPR029062">
    <property type="entry name" value="Class_I_gatase-like"/>
</dbReference>
<dbReference type="EMBL" id="QNBE01000056">
    <property type="protein sequence ID" value="RKX69994.1"/>
    <property type="molecule type" value="Genomic_DNA"/>
</dbReference>
<dbReference type="AlphaFoldDB" id="A0A660SGS8"/>
<dbReference type="InterPro" id="IPR002818">
    <property type="entry name" value="DJ-1/PfpI"/>
</dbReference>
<dbReference type="PANTHER" id="PTHR48094">
    <property type="entry name" value="PROTEIN/NUCLEIC ACID DEGLYCASE DJ-1-RELATED"/>
    <property type="match status" value="1"/>
</dbReference>
<name>A0A660SGS8_UNCW3</name>
<reference evidence="2 3" key="1">
    <citation type="submission" date="2018-06" db="EMBL/GenBank/DDBJ databases">
        <title>Extensive metabolic versatility and redundancy in microbially diverse, dynamic hydrothermal sediments.</title>
        <authorList>
            <person name="Dombrowski N."/>
            <person name="Teske A."/>
            <person name="Baker B.J."/>
        </authorList>
    </citation>
    <scope>NUCLEOTIDE SEQUENCE [LARGE SCALE GENOMIC DNA]</scope>
    <source>
        <strain evidence="2">B36_G15</strain>
    </source>
</reference>
<dbReference type="PANTHER" id="PTHR48094:SF12">
    <property type="entry name" value="PARKINSON DISEASE PROTEIN 7 HOMOLOG"/>
    <property type="match status" value="1"/>
</dbReference>
<organism evidence="2 3">
    <name type="scientific">candidate division WOR-3 bacterium</name>
    <dbReference type="NCBI Taxonomy" id="2052148"/>
    <lineage>
        <taxon>Bacteria</taxon>
        <taxon>Bacteria division WOR-3</taxon>
    </lineage>
</organism>
<protein>
    <submittedName>
        <fullName evidence="2">DJ-1 family protein</fullName>
    </submittedName>
</protein>
<evidence type="ECO:0000313" key="2">
    <source>
        <dbReference type="EMBL" id="RKX69994.1"/>
    </source>
</evidence>
<evidence type="ECO:0000259" key="1">
    <source>
        <dbReference type="Pfam" id="PF01965"/>
    </source>
</evidence>
<feature type="domain" description="DJ-1/PfpI" evidence="1">
    <location>
        <begin position="22"/>
        <end position="184"/>
    </location>
</feature>
<proteinExistence type="predicted"/>
<gene>
    <name evidence="2" type="ORF">DRP53_06435</name>
</gene>
<dbReference type="Gene3D" id="3.40.50.880">
    <property type="match status" value="1"/>
</dbReference>
<dbReference type="CDD" id="cd03135">
    <property type="entry name" value="GATase1_DJ-1"/>
    <property type="match status" value="1"/>
</dbReference>